<feature type="compositionally biased region" description="Basic and acidic residues" evidence="1">
    <location>
        <begin position="89"/>
        <end position="100"/>
    </location>
</feature>
<comment type="caution">
    <text evidence="2">The sequence shown here is derived from an EMBL/GenBank/DDBJ whole genome shotgun (WGS) entry which is preliminary data.</text>
</comment>
<dbReference type="EMBL" id="VSSQ01007155">
    <property type="protein sequence ID" value="MPM35020.1"/>
    <property type="molecule type" value="Genomic_DNA"/>
</dbReference>
<dbReference type="AlphaFoldDB" id="A0A644Z2C8"/>
<feature type="region of interest" description="Disordered" evidence="1">
    <location>
        <begin position="89"/>
        <end position="124"/>
    </location>
</feature>
<name>A0A644Z2C8_9ZZZZ</name>
<proteinExistence type="predicted"/>
<gene>
    <name evidence="2" type="ORF">SDC9_81610</name>
</gene>
<organism evidence="2">
    <name type="scientific">bioreactor metagenome</name>
    <dbReference type="NCBI Taxonomy" id="1076179"/>
    <lineage>
        <taxon>unclassified sequences</taxon>
        <taxon>metagenomes</taxon>
        <taxon>ecological metagenomes</taxon>
    </lineage>
</organism>
<reference evidence="2" key="1">
    <citation type="submission" date="2019-08" db="EMBL/GenBank/DDBJ databases">
        <authorList>
            <person name="Kucharzyk K."/>
            <person name="Murdoch R.W."/>
            <person name="Higgins S."/>
            <person name="Loffler F."/>
        </authorList>
    </citation>
    <scope>NUCLEOTIDE SEQUENCE</scope>
</reference>
<evidence type="ECO:0000313" key="2">
    <source>
        <dbReference type="EMBL" id="MPM35020.1"/>
    </source>
</evidence>
<accession>A0A644Z2C8</accession>
<protein>
    <submittedName>
        <fullName evidence="2">Uncharacterized protein</fullName>
    </submittedName>
</protein>
<evidence type="ECO:0000256" key="1">
    <source>
        <dbReference type="SAM" id="MobiDB-lite"/>
    </source>
</evidence>
<sequence length="280" mass="31428">MAEVFRNAMSHILRRGAAIGKFRQLRRKLPEGLADGVEAPDENAAVPFEVPGVEQPLGFGAFRFLPETQGVAKPRHQGVTALNVTVTGRREARRDAERDQNIASGRLRGGAAQNQPQRLHRPDRMIGGQYHHHGFRSRMTAPDQARSQCDAGRGVAALGFADDVVRRNCPQQFPRPFEIADVGDDQNAFRRHQSVEPGDGFFQQRPVAVEFQELFRNVAAAQRPETFAAPPGHDHGTGVRTVHGVLLRFRLAMFEKYAQRLVPVRHRRQSEQPQVHFFQT</sequence>